<name>A0A6A6ZBZ1_9PLEO</name>
<gene>
    <name evidence="2" type="ORF">CC86DRAFT_414011</name>
</gene>
<evidence type="ECO:0000313" key="2">
    <source>
        <dbReference type="EMBL" id="KAF2818358.1"/>
    </source>
</evidence>
<reference evidence="2" key="1">
    <citation type="journal article" date="2020" name="Stud. Mycol.">
        <title>101 Dothideomycetes genomes: a test case for predicting lifestyles and emergence of pathogens.</title>
        <authorList>
            <person name="Haridas S."/>
            <person name="Albert R."/>
            <person name="Binder M."/>
            <person name="Bloem J."/>
            <person name="Labutti K."/>
            <person name="Salamov A."/>
            <person name="Andreopoulos B."/>
            <person name="Baker S."/>
            <person name="Barry K."/>
            <person name="Bills G."/>
            <person name="Bluhm B."/>
            <person name="Cannon C."/>
            <person name="Castanera R."/>
            <person name="Culley D."/>
            <person name="Daum C."/>
            <person name="Ezra D."/>
            <person name="Gonzalez J."/>
            <person name="Henrissat B."/>
            <person name="Kuo A."/>
            <person name="Liang C."/>
            <person name="Lipzen A."/>
            <person name="Lutzoni F."/>
            <person name="Magnuson J."/>
            <person name="Mondo S."/>
            <person name="Nolan M."/>
            <person name="Ohm R."/>
            <person name="Pangilinan J."/>
            <person name="Park H.-J."/>
            <person name="Ramirez L."/>
            <person name="Alfaro M."/>
            <person name="Sun H."/>
            <person name="Tritt A."/>
            <person name="Yoshinaga Y."/>
            <person name="Zwiers L.-H."/>
            <person name="Turgeon B."/>
            <person name="Goodwin S."/>
            <person name="Spatafora J."/>
            <person name="Crous P."/>
            <person name="Grigoriev I."/>
        </authorList>
    </citation>
    <scope>NUCLEOTIDE SEQUENCE</scope>
    <source>
        <strain evidence="2">CBS 113818</strain>
    </source>
</reference>
<evidence type="ECO:0000256" key="1">
    <source>
        <dbReference type="SAM" id="MobiDB-lite"/>
    </source>
</evidence>
<accession>A0A6A6ZBZ1</accession>
<dbReference type="Proteomes" id="UP000799424">
    <property type="component" value="Unassembled WGS sequence"/>
</dbReference>
<dbReference type="EMBL" id="MU006253">
    <property type="protein sequence ID" value="KAF2818358.1"/>
    <property type="molecule type" value="Genomic_DNA"/>
</dbReference>
<dbReference type="OrthoDB" id="4156902at2759"/>
<organism evidence="2 3">
    <name type="scientific">Ophiobolus disseminans</name>
    <dbReference type="NCBI Taxonomy" id="1469910"/>
    <lineage>
        <taxon>Eukaryota</taxon>
        <taxon>Fungi</taxon>
        <taxon>Dikarya</taxon>
        <taxon>Ascomycota</taxon>
        <taxon>Pezizomycotina</taxon>
        <taxon>Dothideomycetes</taxon>
        <taxon>Pleosporomycetidae</taxon>
        <taxon>Pleosporales</taxon>
        <taxon>Pleosporineae</taxon>
        <taxon>Phaeosphaeriaceae</taxon>
        <taxon>Ophiobolus</taxon>
    </lineage>
</organism>
<keyword evidence="3" id="KW-1185">Reference proteome</keyword>
<evidence type="ECO:0000313" key="3">
    <source>
        <dbReference type="Proteomes" id="UP000799424"/>
    </source>
</evidence>
<proteinExistence type="predicted"/>
<sequence length="123" mass="13859">MAPNTDVYTRTLVVTLKAPFVGKSTAQIAEETGLPAQTINDIYAQAIKRGFEPNRPLKILPQFIEDAVRSGRPRKQEKAEGSLLQKSGRPQYLCYHRMESPKEGRIQENQANEEAWVDTEDEG</sequence>
<feature type="region of interest" description="Disordered" evidence="1">
    <location>
        <begin position="99"/>
        <end position="123"/>
    </location>
</feature>
<protein>
    <submittedName>
        <fullName evidence="2">Uncharacterized protein</fullName>
    </submittedName>
</protein>
<dbReference type="AlphaFoldDB" id="A0A6A6ZBZ1"/>